<name>A0A944CJ75_9BACI</name>
<dbReference type="Proteomes" id="UP000761411">
    <property type="component" value="Unassembled WGS sequence"/>
</dbReference>
<dbReference type="AlphaFoldDB" id="A0A944CJ75"/>
<keyword evidence="1" id="KW-0472">Membrane</keyword>
<feature type="transmembrane region" description="Helical" evidence="1">
    <location>
        <begin position="98"/>
        <end position="118"/>
    </location>
</feature>
<keyword evidence="1" id="KW-1133">Transmembrane helix</keyword>
<evidence type="ECO:0000313" key="3">
    <source>
        <dbReference type="Proteomes" id="UP000761411"/>
    </source>
</evidence>
<accession>A0A944CJ75</accession>
<sequence length="124" mass="14306">MYMAGFIMLLVVIGNLQQKFENIGTETFRLYPWIILATTLYLPLGVYLGIPGLLKENQKDGKWKFNWLKNIFITLPLIYFSFFWFIPTSYPVPDFMIGSHSTFQLAMIAAGFIFMNSITKENSG</sequence>
<comment type="caution">
    <text evidence="2">The sequence shown here is derived from an EMBL/GenBank/DDBJ whole genome shotgun (WGS) entry which is preliminary data.</text>
</comment>
<keyword evidence="3" id="KW-1185">Reference proteome</keyword>
<dbReference type="EMBL" id="QTKX01000001">
    <property type="protein sequence ID" value="MBS8264058.1"/>
    <property type="molecule type" value="Genomic_DNA"/>
</dbReference>
<proteinExistence type="predicted"/>
<organism evidence="2 3">
    <name type="scientific">Mesobacillus boroniphilus</name>
    <dbReference type="NCBI Taxonomy" id="308892"/>
    <lineage>
        <taxon>Bacteria</taxon>
        <taxon>Bacillati</taxon>
        <taxon>Bacillota</taxon>
        <taxon>Bacilli</taxon>
        <taxon>Bacillales</taxon>
        <taxon>Bacillaceae</taxon>
        <taxon>Mesobacillus</taxon>
    </lineage>
</organism>
<gene>
    <name evidence="2" type="ORF">DYI25_06385</name>
</gene>
<feature type="transmembrane region" description="Helical" evidence="1">
    <location>
        <begin position="66"/>
        <end position="86"/>
    </location>
</feature>
<evidence type="ECO:0000313" key="2">
    <source>
        <dbReference type="EMBL" id="MBS8264058.1"/>
    </source>
</evidence>
<feature type="transmembrane region" description="Helical" evidence="1">
    <location>
        <begin position="33"/>
        <end position="54"/>
    </location>
</feature>
<keyword evidence="1" id="KW-0812">Transmembrane</keyword>
<evidence type="ECO:0000256" key="1">
    <source>
        <dbReference type="SAM" id="Phobius"/>
    </source>
</evidence>
<protein>
    <submittedName>
        <fullName evidence="2">Uncharacterized protein</fullName>
    </submittedName>
</protein>
<reference evidence="2 3" key="1">
    <citation type="journal article" date="2021" name="Microorganisms">
        <title>Bacterial Dimethylsulfoniopropionate Biosynthesis in the East China Sea.</title>
        <authorList>
            <person name="Liu J."/>
            <person name="Zhang Y."/>
            <person name="Liu J."/>
            <person name="Zhong H."/>
            <person name="Williams B.T."/>
            <person name="Zheng Y."/>
            <person name="Curson A.R.J."/>
            <person name="Sun C."/>
            <person name="Sun H."/>
            <person name="Song D."/>
            <person name="Wagner Mackenzie B."/>
            <person name="Bermejo Martinez A."/>
            <person name="Todd J.D."/>
            <person name="Zhang X.H."/>
        </authorList>
    </citation>
    <scope>NUCLEOTIDE SEQUENCE [LARGE SCALE GENOMIC DNA]</scope>
    <source>
        <strain evidence="2 3">ESS08</strain>
    </source>
</reference>